<dbReference type="GO" id="GO:0016747">
    <property type="term" value="F:acyltransferase activity, transferring groups other than amino-acyl groups"/>
    <property type="evidence" value="ECO:0007669"/>
    <property type="project" value="InterPro"/>
</dbReference>
<organism evidence="2 3">
    <name type="scientific">Volvox reticuliferus</name>
    <dbReference type="NCBI Taxonomy" id="1737510"/>
    <lineage>
        <taxon>Eukaryota</taxon>
        <taxon>Viridiplantae</taxon>
        <taxon>Chlorophyta</taxon>
        <taxon>core chlorophytes</taxon>
        <taxon>Chlorophyceae</taxon>
        <taxon>CS clade</taxon>
        <taxon>Chlamydomonadales</taxon>
        <taxon>Volvocaceae</taxon>
        <taxon>Volvox</taxon>
    </lineage>
</organism>
<evidence type="ECO:0000313" key="2">
    <source>
        <dbReference type="EMBL" id="GIM11690.1"/>
    </source>
</evidence>
<sequence length="388" mass="43110">NKLTFYGKRFQMLQHTLFGQRCTTPKRTGSQAWRMVRKRAHIVVSSVIDTGPSTSAPTTQEYIIRRATQADCYSIAAVCGETFGRGNFPGLDVEALDRLEERYATVIAEDVQVKLVDALEFKSQAQREHREFRLRRYMQQLRAELSVLRGEPTRFVTQLSTQDMRMVQRWRRSRQFMVLVAVEKEAKLLPAMSPIVASGASSSRKGDAGKGSAASQRGTVVAGATLSLMQPEALLPPPFPSSKPFRLYVSNMSVLPSHRRRGLARRLLLQCERVARLWGHSSLWLHVKRTNSGAAALYYSMGYKRVEAGGLRLLPGPLSQVLMCKELPPLRHGLPPAVDGSTVLSERDKEGWEGAVRDPVTGVSGGSRSQDGVFVWNAVLGDRADTAE</sequence>
<proteinExistence type="predicted"/>
<dbReference type="Pfam" id="PF00583">
    <property type="entry name" value="Acetyltransf_1"/>
    <property type="match status" value="1"/>
</dbReference>
<dbReference type="EMBL" id="BNCQ01000040">
    <property type="protein sequence ID" value="GIM11690.1"/>
    <property type="molecule type" value="Genomic_DNA"/>
</dbReference>
<feature type="non-terminal residue" evidence="2">
    <location>
        <position position="388"/>
    </location>
</feature>
<dbReference type="AlphaFoldDB" id="A0A8J4LVF3"/>
<dbReference type="Proteomes" id="UP000722791">
    <property type="component" value="Unassembled WGS sequence"/>
</dbReference>
<name>A0A8J4LVF3_9CHLO</name>
<dbReference type="InterPro" id="IPR000182">
    <property type="entry name" value="GNAT_dom"/>
</dbReference>
<protein>
    <recommendedName>
        <fullName evidence="1">N-acetyltransferase domain-containing protein</fullName>
    </recommendedName>
</protein>
<dbReference type="Gene3D" id="3.40.630.30">
    <property type="match status" value="1"/>
</dbReference>
<reference evidence="2" key="1">
    <citation type="journal article" date="2021" name="Proc. Natl. Acad. Sci. U.S.A.">
        <title>Three genomes in the algal genus Volvox reveal the fate of a haploid sex-determining region after a transition to homothallism.</title>
        <authorList>
            <person name="Yamamoto K."/>
            <person name="Hamaji T."/>
            <person name="Kawai-Toyooka H."/>
            <person name="Matsuzaki R."/>
            <person name="Takahashi F."/>
            <person name="Nishimura Y."/>
            <person name="Kawachi M."/>
            <person name="Noguchi H."/>
            <person name="Minakuchi Y."/>
            <person name="Umen J.G."/>
            <person name="Toyoda A."/>
            <person name="Nozaki H."/>
        </authorList>
    </citation>
    <scope>NUCLEOTIDE SEQUENCE</scope>
    <source>
        <strain evidence="2">NIES-3785</strain>
    </source>
</reference>
<feature type="domain" description="N-acetyltransferase" evidence="1">
    <location>
        <begin position="166"/>
        <end position="328"/>
    </location>
</feature>
<dbReference type="SUPFAM" id="SSF55729">
    <property type="entry name" value="Acyl-CoA N-acyltransferases (Nat)"/>
    <property type="match status" value="1"/>
</dbReference>
<evidence type="ECO:0000313" key="3">
    <source>
        <dbReference type="Proteomes" id="UP000722791"/>
    </source>
</evidence>
<dbReference type="PROSITE" id="PS51186">
    <property type="entry name" value="GNAT"/>
    <property type="match status" value="1"/>
</dbReference>
<comment type="caution">
    <text evidence="2">The sequence shown here is derived from an EMBL/GenBank/DDBJ whole genome shotgun (WGS) entry which is preliminary data.</text>
</comment>
<dbReference type="PANTHER" id="PTHR47443:SF3">
    <property type="entry name" value="GCN5-RELATED N-ACETYLTRANSFERASE 4, CHLOROPLASTIC"/>
    <property type="match status" value="1"/>
</dbReference>
<gene>
    <name evidence="2" type="ORF">Vretimale_15119</name>
</gene>
<evidence type="ECO:0000259" key="1">
    <source>
        <dbReference type="PROSITE" id="PS51186"/>
    </source>
</evidence>
<dbReference type="InterPro" id="IPR016181">
    <property type="entry name" value="Acyl_CoA_acyltransferase"/>
</dbReference>
<accession>A0A8J4LVF3</accession>
<dbReference type="PANTHER" id="PTHR47443">
    <property type="entry name" value="ACYL-COA N-ACYLTRANSFERASES (NAT) SUPERFAMILY PROTEIN"/>
    <property type="match status" value="1"/>
</dbReference>